<reference evidence="2" key="1">
    <citation type="journal article" date="2023" name="GigaByte">
        <title>Genome assembly of the bearded iris, Iris pallida Lam.</title>
        <authorList>
            <person name="Bruccoleri R.E."/>
            <person name="Oakeley E.J."/>
            <person name="Faust A.M.E."/>
            <person name="Altorfer M."/>
            <person name="Dessus-Babus S."/>
            <person name="Burckhardt D."/>
            <person name="Oertli M."/>
            <person name="Naumann U."/>
            <person name="Petersen F."/>
            <person name="Wong J."/>
        </authorList>
    </citation>
    <scope>NUCLEOTIDE SEQUENCE</scope>
    <source>
        <strain evidence="2">GSM-AAB239-AS_SAM_17_03QT</strain>
    </source>
</reference>
<organism evidence="2 3">
    <name type="scientific">Iris pallida</name>
    <name type="common">Sweet iris</name>
    <dbReference type="NCBI Taxonomy" id="29817"/>
    <lineage>
        <taxon>Eukaryota</taxon>
        <taxon>Viridiplantae</taxon>
        <taxon>Streptophyta</taxon>
        <taxon>Embryophyta</taxon>
        <taxon>Tracheophyta</taxon>
        <taxon>Spermatophyta</taxon>
        <taxon>Magnoliopsida</taxon>
        <taxon>Liliopsida</taxon>
        <taxon>Asparagales</taxon>
        <taxon>Iridaceae</taxon>
        <taxon>Iridoideae</taxon>
        <taxon>Irideae</taxon>
        <taxon>Iris</taxon>
    </lineage>
</organism>
<accession>A0AAX6G1B4</accession>
<protein>
    <submittedName>
        <fullName evidence="2">Ankyrin repeat-containing protein-like</fullName>
    </submittedName>
</protein>
<reference evidence="2" key="2">
    <citation type="submission" date="2023-04" db="EMBL/GenBank/DDBJ databases">
        <authorList>
            <person name="Bruccoleri R.E."/>
            <person name="Oakeley E.J."/>
            <person name="Faust A.-M."/>
            <person name="Dessus-Babus S."/>
            <person name="Altorfer M."/>
            <person name="Burckhardt D."/>
            <person name="Oertli M."/>
            <person name="Naumann U."/>
            <person name="Petersen F."/>
            <person name="Wong J."/>
        </authorList>
    </citation>
    <scope>NUCLEOTIDE SEQUENCE</scope>
    <source>
        <strain evidence="2">GSM-AAB239-AS_SAM_17_03QT</strain>
        <tissue evidence="2">Leaf</tissue>
    </source>
</reference>
<dbReference type="EMBL" id="JANAVB010024199">
    <property type="protein sequence ID" value="KAJ6822504.1"/>
    <property type="molecule type" value="Genomic_DNA"/>
</dbReference>
<dbReference type="AlphaFoldDB" id="A0AAX6G1B4"/>
<gene>
    <name evidence="2" type="ORF">M6B38_388095</name>
</gene>
<evidence type="ECO:0000256" key="1">
    <source>
        <dbReference type="SAM" id="MobiDB-lite"/>
    </source>
</evidence>
<evidence type="ECO:0000313" key="3">
    <source>
        <dbReference type="Proteomes" id="UP001140949"/>
    </source>
</evidence>
<evidence type="ECO:0000313" key="2">
    <source>
        <dbReference type="EMBL" id="KAJ6822504.1"/>
    </source>
</evidence>
<sequence length="145" mass="15928">MCPECKNNQATESCPRAKSNSELHRTRGTLPARAHPSKEKASAGVIAKRLRKLPMPSLIPPQWLLCSLQLLHLLPSSLCLANMLMLQDPSLPGCLQEKPTLQPQASFMIFLMFDPVALFISLAVGCGTNFSDCCSGCWFLPSWLS</sequence>
<proteinExistence type="predicted"/>
<feature type="compositionally biased region" description="Polar residues" evidence="1">
    <location>
        <begin position="1"/>
        <end position="12"/>
    </location>
</feature>
<comment type="caution">
    <text evidence="2">The sequence shown here is derived from an EMBL/GenBank/DDBJ whole genome shotgun (WGS) entry which is preliminary data.</text>
</comment>
<keyword evidence="3" id="KW-1185">Reference proteome</keyword>
<feature type="region of interest" description="Disordered" evidence="1">
    <location>
        <begin position="1"/>
        <end position="40"/>
    </location>
</feature>
<dbReference type="Proteomes" id="UP001140949">
    <property type="component" value="Unassembled WGS sequence"/>
</dbReference>
<name>A0AAX6G1B4_IRIPA</name>